<dbReference type="InterPro" id="IPR031100">
    <property type="entry name" value="LOG_fam"/>
</dbReference>
<sequence>MSEPPSIWSAPEPTAPAPTGGSGQPGLVLLGRGADYPEEWAGTDPLRVLRIQGEFLEGFARLSGLGPTVSVFGSARTPESNPWYAVAVRVGEELARAGFAVMTGGGPGIMAAANLGASRQGGVSVGLDVELPYELELNPWVNLPVRFRYFFARKTMFVKYSQGFITLPGGFGTLDEIFEALTLMQTGKVRRFPVVLMGVDYWSGVLDWLRTSALAEGVISADDLDLVVVTDDVDEAVDAMRRSEGSP</sequence>
<feature type="region of interest" description="Disordered" evidence="2">
    <location>
        <begin position="1"/>
        <end position="27"/>
    </location>
</feature>
<protein>
    <recommendedName>
        <fullName evidence="1">Cytokinin riboside 5'-monophosphate phosphoribohydrolase</fullName>
        <ecNumber evidence="1">3.2.2.n1</ecNumber>
    </recommendedName>
</protein>
<dbReference type="PANTHER" id="PTHR43393">
    <property type="entry name" value="CYTOKININ RIBOSIDE 5'-MONOPHOSPHATE PHOSPHORIBOHYDROLASE"/>
    <property type="match status" value="1"/>
</dbReference>
<evidence type="ECO:0000256" key="1">
    <source>
        <dbReference type="RuleBase" id="RU363015"/>
    </source>
</evidence>
<dbReference type="EC" id="3.2.2.n1" evidence="1"/>
<comment type="catalytic activity">
    <reaction evidence="1">
        <text>9-ribosyl-trans-zeatin 5'-phosphate + H2O = trans-zeatin + D-ribose 5-phosphate</text>
        <dbReference type="Rhea" id="RHEA:48564"/>
        <dbReference type="ChEBI" id="CHEBI:15377"/>
        <dbReference type="ChEBI" id="CHEBI:16522"/>
        <dbReference type="ChEBI" id="CHEBI:78346"/>
        <dbReference type="ChEBI" id="CHEBI:87947"/>
        <dbReference type="EC" id="3.2.2.n1"/>
    </reaction>
</comment>
<comment type="catalytic activity">
    <reaction evidence="1">
        <text>N(6)-(dimethylallyl)adenosine 5'-phosphate + H2O = N(6)-dimethylallyladenine + D-ribose 5-phosphate</text>
        <dbReference type="Rhea" id="RHEA:48560"/>
        <dbReference type="ChEBI" id="CHEBI:15377"/>
        <dbReference type="ChEBI" id="CHEBI:17660"/>
        <dbReference type="ChEBI" id="CHEBI:57526"/>
        <dbReference type="ChEBI" id="CHEBI:78346"/>
        <dbReference type="EC" id="3.2.2.n1"/>
    </reaction>
</comment>
<dbReference type="InterPro" id="IPR052341">
    <property type="entry name" value="LOG_family_nucleotidases"/>
</dbReference>
<comment type="similarity">
    <text evidence="1">Belongs to the LOG family.</text>
</comment>
<dbReference type="InterPro" id="IPR005269">
    <property type="entry name" value="LOG"/>
</dbReference>
<name>A0ABP8Z039_9ACTN</name>
<organism evidence="3 4">
    <name type="scientific">Nocardioides endophyticus</name>
    <dbReference type="NCBI Taxonomy" id="1353775"/>
    <lineage>
        <taxon>Bacteria</taxon>
        <taxon>Bacillati</taxon>
        <taxon>Actinomycetota</taxon>
        <taxon>Actinomycetes</taxon>
        <taxon>Propionibacteriales</taxon>
        <taxon>Nocardioidaceae</taxon>
        <taxon>Nocardioides</taxon>
    </lineage>
</organism>
<dbReference type="EMBL" id="BAABKN010000019">
    <property type="protein sequence ID" value="GAA4743018.1"/>
    <property type="molecule type" value="Genomic_DNA"/>
</dbReference>
<dbReference type="SUPFAM" id="SSF102405">
    <property type="entry name" value="MCP/YpsA-like"/>
    <property type="match status" value="1"/>
</dbReference>
<evidence type="ECO:0000313" key="4">
    <source>
        <dbReference type="Proteomes" id="UP001499882"/>
    </source>
</evidence>
<accession>A0ABP8Z039</accession>
<dbReference type="NCBIfam" id="TIGR00730">
    <property type="entry name" value="Rossman fold protein, TIGR00730 family"/>
    <property type="match status" value="1"/>
</dbReference>
<dbReference type="Proteomes" id="UP001499882">
    <property type="component" value="Unassembled WGS sequence"/>
</dbReference>
<keyword evidence="4" id="KW-1185">Reference proteome</keyword>
<evidence type="ECO:0000313" key="3">
    <source>
        <dbReference type="EMBL" id="GAA4743018.1"/>
    </source>
</evidence>
<reference evidence="4" key="1">
    <citation type="journal article" date="2019" name="Int. J. Syst. Evol. Microbiol.">
        <title>The Global Catalogue of Microorganisms (GCM) 10K type strain sequencing project: providing services to taxonomists for standard genome sequencing and annotation.</title>
        <authorList>
            <consortium name="The Broad Institute Genomics Platform"/>
            <consortium name="The Broad Institute Genome Sequencing Center for Infectious Disease"/>
            <person name="Wu L."/>
            <person name="Ma J."/>
        </authorList>
    </citation>
    <scope>NUCLEOTIDE SEQUENCE [LARGE SCALE GENOMIC DNA]</scope>
    <source>
        <strain evidence="4">JCM 18532</strain>
    </source>
</reference>
<keyword evidence="1" id="KW-0203">Cytokinin biosynthesis</keyword>
<comment type="caution">
    <text evidence="3">The sequence shown here is derived from an EMBL/GenBank/DDBJ whole genome shotgun (WGS) entry which is preliminary data.</text>
</comment>
<proteinExistence type="inferred from homology"/>
<dbReference type="Pfam" id="PF03641">
    <property type="entry name" value="Lysine_decarbox"/>
    <property type="match status" value="1"/>
</dbReference>
<dbReference type="PANTHER" id="PTHR43393:SF2">
    <property type="entry name" value="CYTOKININ RIBOSIDE 5'-MONOPHOSPHATE PHOSPHORIBOHYDROLASE"/>
    <property type="match status" value="1"/>
</dbReference>
<gene>
    <name evidence="3" type="ORF">GCM10023350_29660</name>
</gene>
<evidence type="ECO:0000256" key="2">
    <source>
        <dbReference type="SAM" id="MobiDB-lite"/>
    </source>
</evidence>
<keyword evidence="1" id="KW-0378">Hydrolase</keyword>
<dbReference type="Gene3D" id="3.40.50.450">
    <property type="match status" value="1"/>
</dbReference>